<dbReference type="AlphaFoldDB" id="A0A8H7T266"/>
<feature type="transmembrane region" description="Helical" evidence="1">
    <location>
        <begin position="235"/>
        <end position="253"/>
    </location>
</feature>
<keyword evidence="3" id="KW-1185">Reference proteome</keyword>
<feature type="transmembrane region" description="Helical" evidence="1">
    <location>
        <begin position="295"/>
        <end position="317"/>
    </location>
</feature>
<keyword evidence="1" id="KW-1133">Transmembrane helix</keyword>
<keyword evidence="1" id="KW-0812">Transmembrane</keyword>
<name>A0A8H7T266_9HELO</name>
<gene>
    <name evidence="2" type="ORF">IFR04_015963</name>
</gene>
<evidence type="ECO:0000256" key="1">
    <source>
        <dbReference type="SAM" id="Phobius"/>
    </source>
</evidence>
<proteinExistence type="predicted"/>
<comment type="caution">
    <text evidence="2">The sequence shown here is derived from an EMBL/GenBank/DDBJ whole genome shotgun (WGS) entry which is preliminary data.</text>
</comment>
<dbReference type="OrthoDB" id="5228748at2759"/>
<evidence type="ECO:0000313" key="2">
    <source>
        <dbReference type="EMBL" id="KAG4410901.1"/>
    </source>
</evidence>
<evidence type="ECO:0000313" key="3">
    <source>
        <dbReference type="Proteomes" id="UP000664132"/>
    </source>
</evidence>
<reference evidence="2" key="1">
    <citation type="submission" date="2021-02" db="EMBL/GenBank/DDBJ databases">
        <title>Genome sequence Cadophora malorum strain M34.</title>
        <authorList>
            <person name="Stefanovic E."/>
            <person name="Vu D."/>
            <person name="Scully C."/>
            <person name="Dijksterhuis J."/>
            <person name="Roader J."/>
            <person name="Houbraken J."/>
        </authorList>
    </citation>
    <scope>NUCLEOTIDE SEQUENCE</scope>
    <source>
        <strain evidence="2">M34</strain>
    </source>
</reference>
<organism evidence="2 3">
    <name type="scientific">Cadophora malorum</name>
    <dbReference type="NCBI Taxonomy" id="108018"/>
    <lineage>
        <taxon>Eukaryota</taxon>
        <taxon>Fungi</taxon>
        <taxon>Dikarya</taxon>
        <taxon>Ascomycota</taxon>
        <taxon>Pezizomycotina</taxon>
        <taxon>Leotiomycetes</taxon>
        <taxon>Helotiales</taxon>
        <taxon>Ploettnerulaceae</taxon>
        <taxon>Cadophora</taxon>
    </lineage>
</organism>
<dbReference type="EMBL" id="JAFJYH010000561">
    <property type="protein sequence ID" value="KAG4410901.1"/>
    <property type="molecule type" value="Genomic_DNA"/>
</dbReference>
<keyword evidence="1" id="KW-0472">Membrane</keyword>
<protein>
    <submittedName>
        <fullName evidence="2">Uncharacterized protein</fullName>
    </submittedName>
</protein>
<accession>A0A8H7T266</accession>
<dbReference type="Proteomes" id="UP000664132">
    <property type="component" value="Unassembled WGS sequence"/>
</dbReference>
<sequence>MFADNPSSLRARTAAADGYLSKAYEEQKLRELEVPPAHSSTQDEATTVSVEVQPDAAVNTEQPLIETNMDVFSNDTKPLRCQTIARFEHRSESHAGPHSWFSFPIYSAILSGTLKKALYMPLGMCLLAFYASKHRIRASLFEHFNTDPPRPWKKMLSILPSWLGTGGTFKNRDTGEITVWDPGRRALPWQAHYNPSIIRSRQYMTTFNANPGLCISYWGHAGRNMKTEFRIRVTLHRLAFLSLATFLVCKGYWHMVMYDLPGFTDVDNPSNITGEDLARILRILRLWQGFVFSSFFPAVFGFIYGVGCMGSMLVLFARTVWKHVPQEEKDQIMRDHREWERRNAEREAAPP</sequence>